<organism evidence="1 2">
    <name type="scientific">Meganyctiphanes norvegica</name>
    <name type="common">Northern krill</name>
    <name type="synonym">Thysanopoda norvegica</name>
    <dbReference type="NCBI Taxonomy" id="48144"/>
    <lineage>
        <taxon>Eukaryota</taxon>
        <taxon>Metazoa</taxon>
        <taxon>Ecdysozoa</taxon>
        <taxon>Arthropoda</taxon>
        <taxon>Crustacea</taxon>
        <taxon>Multicrustacea</taxon>
        <taxon>Malacostraca</taxon>
        <taxon>Eumalacostraca</taxon>
        <taxon>Eucarida</taxon>
        <taxon>Euphausiacea</taxon>
        <taxon>Euphausiidae</taxon>
        <taxon>Meganyctiphanes</taxon>
    </lineage>
</organism>
<gene>
    <name evidence="1" type="ORF">MNOR_LOCUS32853</name>
</gene>
<evidence type="ECO:0000313" key="1">
    <source>
        <dbReference type="EMBL" id="CAL4162612.1"/>
    </source>
</evidence>
<name>A0AAV2S6I6_MEGNR</name>
<feature type="non-terminal residue" evidence="1">
    <location>
        <position position="342"/>
    </location>
</feature>
<keyword evidence="2" id="KW-1185">Reference proteome</keyword>
<comment type="caution">
    <text evidence="1">The sequence shown here is derived from an EMBL/GenBank/DDBJ whole genome shotgun (WGS) entry which is preliminary data.</text>
</comment>
<evidence type="ECO:0000313" key="2">
    <source>
        <dbReference type="Proteomes" id="UP001497623"/>
    </source>
</evidence>
<dbReference type="Proteomes" id="UP001497623">
    <property type="component" value="Unassembled WGS sequence"/>
</dbReference>
<dbReference type="EMBL" id="CAXKWB010045675">
    <property type="protein sequence ID" value="CAL4162612.1"/>
    <property type="molecule type" value="Genomic_DNA"/>
</dbReference>
<accession>A0AAV2S6I6</accession>
<dbReference type="AlphaFoldDB" id="A0AAV2S6I6"/>
<protein>
    <submittedName>
        <fullName evidence="1">Uncharacterized protein</fullName>
    </submittedName>
</protein>
<proteinExistence type="predicted"/>
<feature type="non-terminal residue" evidence="1">
    <location>
        <position position="1"/>
    </location>
</feature>
<reference evidence="1 2" key="1">
    <citation type="submission" date="2024-05" db="EMBL/GenBank/DDBJ databases">
        <authorList>
            <person name="Wallberg A."/>
        </authorList>
    </citation>
    <scope>NUCLEOTIDE SEQUENCE [LARGE SCALE GENOMIC DNA]</scope>
</reference>
<sequence length="342" mass="37532">LCVCSNSKLWMSFYKSLLLGAAVLCLTGWGVEAHRQKWKKGLDGPSDPSSCNQMRGPCRIETDVQNNQSFFNISCDCSYGYDDDEEASTYLEQLVYLPCKGKPVDDDMIVNFTSILITKCRVASKAFPDALLAMARRTGHLDIIIQDSPRFRMTSHIASTHIVPKITATFSNSAVSGLVGGWFTGTRDLELTIEGSSVGVVDSKALLGFPPEAETSIHITNSNLTTIKMSAIELPAESTFSMDNCKVDAWNDSAYVGGKVLLLRNLHVARMLKSGINIRGLESFKLYNSSIGELTAEAIIDRQSPAMPRNERNDQRVALAEVSGNMFVRANGEAFVHLCQVE</sequence>